<keyword evidence="3" id="KW-1185">Reference proteome</keyword>
<evidence type="ECO:0000313" key="2">
    <source>
        <dbReference type="EMBL" id="GFO05717.1"/>
    </source>
</evidence>
<name>A0AAV4AFB2_9GAST</name>
<protein>
    <submittedName>
        <fullName evidence="2">Uncharacterized protein</fullName>
    </submittedName>
</protein>
<sequence length="90" mass="9730">MGRAEESEGEGEGEKEDNEGEGHRGINMCSNRGDLRFLDAPSGPSAVGRVRTRNRRVHADLKMDSLSTVPPTPPPQRDASSLSGKKRTAK</sequence>
<dbReference type="Proteomes" id="UP000735302">
    <property type="component" value="Unassembled WGS sequence"/>
</dbReference>
<organism evidence="2 3">
    <name type="scientific">Plakobranchus ocellatus</name>
    <dbReference type="NCBI Taxonomy" id="259542"/>
    <lineage>
        <taxon>Eukaryota</taxon>
        <taxon>Metazoa</taxon>
        <taxon>Spiralia</taxon>
        <taxon>Lophotrochozoa</taxon>
        <taxon>Mollusca</taxon>
        <taxon>Gastropoda</taxon>
        <taxon>Heterobranchia</taxon>
        <taxon>Euthyneura</taxon>
        <taxon>Panpulmonata</taxon>
        <taxon>Sacoglossa</taxon>
        <taxon>Placobranchoidea</taxon>
        <taxon>Plakobranchidae</taxon>
        <taxon>Plakobranchus</taxon>
    </lineage>
</organism>
<proteinExistence type="predicted"/>
<evidence type="ECO:0000313" key="3">
    <source>
        <dbReference type="Proteomes" id="UP000735302"/>
    </source>
</evidence>
<dbReference type="EMBL" id="BLXT01003751">
    <property type="protein sequence ID" value="GFO05717.1"/>
    <property type="molecule type" value="Genomic_DNA"/>
</dbReference>
<reference evidence="2 3" key="1">
    <citation type="journal article" date="2021" name="Elife">
        <title>Chloroplast acquisition without the gene transfer in kleptoplastic sea slugs, Plakobranchus ocellatus.</title>
        <authorList>
            <person name="Maeda T."/>
            <person name="Takahashi S."/>
            <person name="Yoshida T."/>
            <person name="Shimamura S."/>
            <person name="Takaki Y."/>
            <person name="Nagai Y."/>
            <person name="Toyoda A."/>
            <person name="Suzuki Y."/>
            <person name="Arimoto A."/>
            <person name="Ishii H."/>
            <person name="Satoh N."/>
            <person name="Nishiyama T."/>
            <person name="Hasebe M."/>
            <person name="Maruyama T."/>
            <person name="Minagawa J."/>
            <person name="Obokata J."/>
            <person name="Shigenobu S."/>
        </authorList>
    </citation>
    <scope>NUCLEOTIDE SEQUENCE [LARGE SCALE GENOMIC DNA]</scope>
</reference>
<gene>
    <name evidence="2" type="ORF">PoB_003222200</name>
</gene>
<feature type="region of interest" description="Disordered" evidence="1">
    <location>
        <begin position="1"/>
        <end position="90"/>
    </location>
</feature>
<comment type="caution">
    <text evidence="2">The sequence shown here is derived from an EMBL/GenBank/DDBJ whole genome shotgun (WGS) entry which is preliminary data.</text>
</comment>
<feature type="compositionally biased region" description="Acidic residues" evidence="1">
    <location>
        <begin position="7"/>
        <end position="19"/>
    </location>
</feature>
<accession>A0AAV4AFB2</accession>
<dbReference type="AlphaFoldDB" id="A0AAV4AFB2"/>
<evidence type="ECO:0000256" key="1">
    <source>
        <dbReference type="SAM" id="MobiDB-lite"/>
    </source>
</evidence>